<dbReference type="Pfam" id="PF00753">
    <property type="entry name" value="Lactamase_B"/>
    <property type="match status" value="1"/>
</dbReference>
<dbReference type="RefSeq" id="WP_203900990.1">
    <property type="nucleotide sequence ID" value="NZ_BOPF01000015.1"/>
</dbReference>
<dbReference type="Gene3D" id="3.60.15.10">
    <property type="entry name" value="Ribonuclease Z/Hydroxyacylglutathione hydrolase-like"/>
    <property type="match status" value="1"/>
</dbReference>
<organism evidence="2 3">
    <name type="scientific">Virgisporangium aliadipatigenens</name>
    <dbReference type="NCBI Taxonomy" id="741659"/>
    <lineage>
        <taxon>Bacteria</taxon>
        <taxon>Bacillati</taxon>
        <taxon>Actinomycetota</taxon>
        <taxon>Actinomycetes</taxon>
        <taxon>Micromonosporales</taxon>
        <taxon>Micromonosporaceae</taxon>
        <taxon>Virgisporangium</taxon>
    </lineage>
</organism>
<dbReference type="SMART" id="SM00849">
    <property type="entry name" value="Lactamase_B"/>
    <property type="match status" value="1"/>
</dbReference>
<dbReference type="PANTHER" id="PTHR42951:SF4">
    <property type="entry name" value="ACYL-COENZYME A THIOESTERASE MBLAC2"/>
    <property type="match status" value="1"/>
</dbReference>
<dbReference type="EMBL" id="BOPF01000015">
    <property type="protein sequence ID" value="GIJ47483.1"/>
    <property type="molecule type" value="Genomic_DNA"/>
</dbReference>
<dbReference type="InterPro" id="IPR050855">
    <property type="entry name" value="NDM-1-like"/>
</dbReference>
<dbReference type="PANTHER" id="PTHR42951">
    <property type="entry name" value="METALLO-BETA-LACTAMASE DOMAIN-CONTAINING"/>
    <property type="match status" value="1"/>
</dbReference>
<accession>A0A8J3YPL9</accession>
<comment type="caution">
    <text evidence="2">The sequence shown here is derived from an EMBL/GenBank/DDBJ whole genome shotgun (WGS) entry which is preliminary data.</text>
</comment>
<feature type="domain" description="Metallo-beta-lactamase" evidence="1">
    <location>
        <begin position="17"/>
        <end position="196"/>
    </location>
</feature>
<dbReference type="InterPro" id="IPR036866">
    <property type="entry name" value="RibonucZ/Hydroxyglut_hydro"/>
</dbReference>
<keyword evidence="3" id="KW-1185">Reference proteome</keyword>
<sequence length="258" mass="27151">MKEIADRVFVLRHEVLDVNATLVLGDDCAVVIDTLSTAAQATELVNAVRRVTDRPYHVVNTHHHFDHCFGNATLNPVSVHAHPEAAASLTATDPRTVAAGYDIPGLAEVVVRPPDVLVRAEQALGLGGREVVLRFLGRGHTAGDLVVHVPDVGVVVAGDLIEESGPPQFDDAYPLEWPDTVAALLSVGATAFVPGHGAVVDAEFVLAQHAELAALDWAIREGHADSAPVEAVAARAPFGVETATVAVRRGFQALYGTA</sequence>
<gene>
    <name evidence="2" type="ORF">Val02_43690</name>
</gene>
<name>A0A8J3YPL9_9ACTN</name>
<evidence type="ECO:0000313" key="2">
    <source>
        <dbReference type="EMBL" id="GIJ47483.1"/>
    </source>
</evidence>
<evidence type="ECO:0000313" key="3">
    <source>
        <dbReference type="Proteomes" id="UP000619260"/>
    </source>
</evidence>
<evidence type="ECO:0000259" key="1">
    <source>
        <dbReference type="SMART" id="SM00849"/>
    </source>
</evidence>
<dbReference type="Proteomes" id="UP000619260">
    <property type="component" value="Unassembled WGS sequence"/>
</dbReference>
<proteinExistence type="predicted"/>
<dbReference type="SUPFAM" id="SSF56281">
    <property type="entry name" value="Metallo-hydrolase/oxidoreductase"/>
    <property type="match status" value="1"/>
</dbReference>
<protein>
    <submittedName>
        <fullName evidence="2">MBL fold metallo-hydrolase</fullName>
    </submittedName>
</protein>
<dbReference type="CDD" id="cd16282">
    <property type="entry name" value="metallo-hydrolase-like_MBL-fold"/>
    <property type="match status" value="1"/>
</dbReference>
<dbReference type="InterPro" id="IPR001279">
    <property type="entry name" value="Metallo-B-lactamas"/>
</dbReference>
<reference evidence="2" key="1">
    <citation type="submission" date="2021-01" db="EMBL/GenBank/DDBJ databases">
        <title>Whole genome shotgun sequence of Virgisporangium aliadipatigenens NBRC 105644.</title>
        <authorList>
            <person name="Komaki H."/>
            <person name="Tamura T."/>
        </authorList>
    </citation>
    <scope>NUCLEOTIDE SEQUENCE</scope>
    <source>
        <strain evidence="2">NBRC 105644</strain>
    </source>
</reference>
<dbReference type="AlphaFoldDB" id="A0A8J3YPL9"/>